<keyword evidence="5 8" id="KW-0378">Hydrolase</keyword>
<evidence type="ECO:0000256" key="1">
    <source>
        <dbReference type="ARBA" id="ARBA00008985"/>
    </source>
</evidence>
<evidence type="ECO:0000256" key="9">
    <source>
        <dbReference type="SAM" id="MobiDB-lite"/>
    </source>
</evidence>
<evidence type="ECO:0000256" key="8">
    <source>
        <dbReference type="RuleBase" id="RU367082"/>
    </source>
</evidence>
<dbReference type="PANTHER" id="PTHR13035">
    <property type="entry name" value="PROTEIN N-TERMINAL GLUTAMINE AMIDOHYDROLASE"/>
    <property type="match status" value="1"/>
</dbReference>
<dbReference type="EMBL" id="GDJX01022739">
    <property type="protein sequence ID" value="JAT45197.1"/>
    <property type="molecule type" value="Transcribed_RNA"/>
</dbReference>
<accession>A0A1D1XS50</accession>
<sequence>MVSDGVASPTSGDGGCGDAHLGAPPPLPARGVDAPALQLVTASSFTYTPYYCEENAYFLCKHLSLFGVADREGLDLFVVFISNEKKQVPFWHQKASKRVDGLVIWDYHVICIQSRRNGKGDVHHLVWDLDSSLPFPLALNEYAIETFQPLHHPMPNRLFRLVHAPIFLRCFASDRAHMKDPSGSWISPPPTYNPIVAEDGTVNNIHEYIQIGATDKM</sequence>
<dbReference type="InterPro" id="IPR023128">
    <property type="entry name" value="Prot_N_Gln_amidohydro_ab_roll"/>
</dbReference>
<name>A0A1D1XS50_9ARAE</name>
<dbReference type="GO" id="GO:0008418">
    <property type="term" value="F:protein-N-terminal asparagine amidohydrolase activity"/>
    <property type="evidence" value="ECO:0007669"/>
    <property type="project" value="UniProtKB-UniRule"/>
</dbReference>
<protein>
    <recommendedName>
        <fullName evidence="4 8">Protein N-terminal glutamine amidohydrolase</fullName>
        <ecNumber evidence="3 8">3.5.1.122</ecNumber>
    </recommendedName>
    <alternativeName>
        <fullName evidence="6 8">Protein NH2-terminal glutamine deamidase</fullName>
    </alternativeName>
</protein>
<gene>
    <name evidence="11" type="primary">OsI_19806_1</name>
    <name evidence="11" type="ORF">g.83995</name>
</gene>
<evidence type="ECO:0000256" key="2">
    <source>
        <dbReference type="ARBA" id="ARBA00011245"/>
    </source>
</evidence>
<comment type="catalytic activity">
    <reaction evidence="7 8">
        <text>N-terminal L-glutaminyl-[protein] + H2O = N-terminal L-glutamyl-[protein] + NH4(+)</text>
        <dbReference type="Rhea" id="RHEA:50680"/>
        <dbReference type="Rhea" id="RHEA-COMP:12668"/>
        <dbReference type="Rhea" id="RHEA-COMP:12777"/>
        <dbReference type="ChEBI" id="CHEBI:15377"/>
        <dbReference type="ChEBI" id="CHEBI:28938"/>
        <dbReference type="ChEBI" id="CHEBI:64721"/>
        <dbReference type="ChEBI" id="CHEBI:64722"/>
        <dbReference type="EC" id="3.5.1.122"/>
    </reaction>
</comment>
<feature type="region of interest" description="Disordered" evidence="9">
    <location>
        <begin position="1"/>
        <end position="20"/>
    </location>
</feature>
<comment type="function">
    <text evidence="8">Mediates the side-chain deamidation of N-terminal glutamine residues to glutamate, an important step in N-end rule pathway of protein degradation. Conversion of the resulting N-terminal glutamine to glutamate renders the protein susceptible to arginylation, polyubiquitination and degradation as specified by the N-end rule. Does not act on substrates with internal or C-terminal glutamine and does not act on non-glutamine residues in any position.</text>
</comment>
<dbReference type="GO" id="GO:0070773">
    <property type="term" value="F:protein-N-terminal glutamine amidohydrolase activity"/>
    <property type="evidence" value="ECO:0007669"/>
    <property type="project" value="UniProtKB-UniRule"/>
</dbReference>
<evidence type="ECO:0000259" key="10">
    <source>
        <dbReference type="Pfam" id="PF09764"/>
    </source>
</evidence>
<evidence type="ECO:0000256" key="7">
    <source>
        <dbReference type="ARBA" id="ARBA00048768"/>
    </source>
</evidence>
<feature type="domain" description="Protein N-terminal glutamine amidohydrolase alpha beta roll" evidence="10">
    <location>
        <begin position="47"/>
        <end position="214"/>
    </location>
</feature>
<proteinExistence type="inferred from homology"/>
<reference evidence="11" key="1">
    <citation type="submission" date="2015-07" db="EMBL/GenBank/DDBJ databases">
        <title>Transcriptome Assembly of Anthurium amnicola.</title>
        <authorList>
            <person name="Suzuki J."/>
        </authorList>
    </citation>
    <scope>NUCLEOTIDE SEQUENCE</scope>
</reference>
<evidence type="ECO:0000256" key="4">
    <source>
        <dbReference type="ARBA" id="ARBA00021247"/>
    </source>
</evidence>
<dbReference type="GO" id="GO:0005829">
    <property type="term" value="C:cytosol"/>
    <property type="evidence" value="ECO:0007669"/>
    <property type="project" value="TreeGrafter"/>
</dbReference>
<evidence type="ECO:0000256" key="3">
    <source>
        <dbReference type="ARBA" id="ARBA00012718"/>
    </source>
</evidence>
<evidence type="ECO:0000313" key="11">
    <source>
        <dbReference type="EMBL" id="JAT45197.1"/>
    </source>
</evidence>
<dbReference type="Pfam" id="PF09764">
    <property type="entry name" value="Nt_Gln_amidase"/>
    <property type="match status" value="1"/>
</dbReference>
<dbReference type="PANTHER" id="PTHR13035:SF0">
    <property type="entry name" value="PROTEIN N-TERMINAL GLUTAMINE AMIDOHYDROLASE"/>
    <property type="match status" value="1"/>
</dbReference>
<dbReference type="GO" id="GO:0005634">
    <property type="term" value="C:nucleus"/>
    <property type="evidence" value="ECO:0007669"/>
    <property type="project" value="TreeGrafter"/>
</dbReference>
<organism evidence="11">
    <name type="scientific">Anthurium amnicola</name>
    <dbReference type="NCBI Taxonomy" id="1678845"/>
    <lineage>
        <taxon>Eukaryota</taxon>
        <taxon>Viridiplantae</taxon>
        <taxon>Streptophyta</taxon>
        <taxon>Embryophyta</taxon>
        <taxon>Tracheophyta</taxon>
        <taxon>Spermatophyta</taxon>
        <taxon>Magnoliopsida</taxon>
        <taxon>Liliopsida</taxon>
        <taxon>Araceae</taxon>
        <taxon>Pothoideae</taxon>
        <taxon>Potheae</taxon>
        <taxon>Anthurium</taxon>
    </lineage>
</organism>
<dbReference type="InterPro" id="IPR037132">
    <property type="entry name" value="N_Gln_amidohydro_ab_roll_sf"/>
</dbReference>
<comment type="subunit">
    <text evidence="2 8">Monomer.</text>
</comment>
<dbReference type="InterPro" id="IPR039733">
    <property type="entry name" value="NTAQ1"/>
</dbReference>
<comment type="similarity">
    <text evidence="1 8">Belongs to the NTAQ1 family.</text>
</comment>
<dbReference type="Gene3D" id="3.10.620.10">
    <property type="entry name" value="Protein N-terminal glutamine amidohydrolase, alpha beta roll"/>
    <property type="match status" value="1"/>
</dbReference>
<evidence type="ECO:0000256" key="6">
    <source>
        <dbReference type="ARBA" id="ARBA00029677"/>
    </source>
</evidence>
<dbReference type="EC" id="3.5.1.122" evidence="3 8"/>
<dbReference type="AlphaFoldDB" id="A0A1D1XS50"/>
<evidence type="ECO:0000256" key="5">
    <source>
        <dbReference type="ARBA" id="ARBA00022801"/>
    </source>
</evidence>